<reference evidence="2 3" key="1">
    <citation type="journal article" date="2012" name="BMC Genomics">
        <title>Complete genome sequence of Saccharothrix espanaensis DSM 44229T and comparison to the other completely sequenced Pseudonocardiaceae.</title>
        <authorList>
            <person name="Strobel T."/>
            <person name="Al-Dilaimi A."/>
            <person name="Blom J."/>
            <person name="Gessner A."/>
            <person name="Kalinowski J."/>
            <person name="Luzhetska M."/>
            <person name="Puhler A."/>
            <person name="Szczepanowski R."/>
            <person name="Bechthold A."/>
            <person name="Ruckert C."/>
        </authorList>
    </citation>
    <scope>NUCLEOTIDE SEQUENCE [LARGE SCALE GENOMIC DNA]</scope>
    <source>
        <strain evidence="3">ATCC 51144 / DSM 44229 / JCM 9112 / NBRC 15066 / NRRL 15764</strain>
    </source>
</reference>
<dbReference type="PATRIC" id="fig|1179773.3.peg.2886"/>
<dbReference type="EMBL" id="HE804045">
    <property type="protein sequence ID" value="CCH30204.1"/>
    <property type="molecule type" value="Genomic_DNA"/>
</dbReference>
<dbReference type="HOGENOM" id="CLU_2994021_0_0_11"/>
<evidence type="ECO:0000313" key="3">
    <source>
        <dbReference type="Proteomes" id="UP000006281"/>
    </source>
</evidence>
<evidence type="ECO:0000313" key="2">
    <source>
        <dbReference type="EMBL" id="CCH30204.1"/>
    </source>
</evidence>
<dbReference type="AlphaFoldDB" id="K0JZW6"/>
<name>K0JZW6_SACES</name>
<sequence length="57" mass="6393">MPVPAQERARFQQTQETLSRRLSSAERYAVSQKTGLSVADVLAEPAGSDRLDRSFQR</sequence>
<dbReference type="STRING" id="1179773.BN6_28950"/>
<dbReference type="Proteomes" id="UP000006281">
    <property type="component" value="Chromosome"/>
</dbReference>
<organism evidence="2 3">
    <name type="scientific">Saccharothrix espanaensis (strain ATCC 51144 / DSM 44229 / JCM 9112 / NBRC 15066 / NRRL 15764)</name>
    <dbReference type="NCBI Taxonomy" id="1179773"/>
    <lineage>
        <taxon>Bacteria</taxon>
        <taxon>Bacillati</taxon>
        <taxon>Actinomycetota</taxon>
        <taxon>Actinomycetes</taxon>
        <taxon>Pseudonocardiales</taxon>
        <taxon>Pseudonocardiaceae</taxon>
        <taxon>Saccharothrix</taxon>
    </lineage>
</organism>
<accession>K0JZW6</accession>
<evidence type="ECO:0000256" key="1">
    <source>
        <dbReference type="SAM" id="MobiDB-lite"/>
    </source>
</evidence>
<feature type="compositionally biased region" description="Polar residues" evidence="1">
    <location>
        <begin position="11"/>
        <end position="22"/>
    </location>
</feature>
<gene>
    <name evidence="2" type="ordered locus">BN6_28950</name>
</gene>
<feature type="region of interest" description="Disordered" evidence="1">
    <location>
        <begin position="1"/>
        <end position="23"/>
    </location>
</feature>
<keyword evidence="3" id="KW-1185">Reference proteome</keyword>
<protein>
    <submittedName>
        <fullName evidence="2">Uncharacterized protein</fullName>
    </submittedName>
</protein>
<proteinExistence type="predicted"/>
<dbReference type="KEGG" id="sesp:BN6_28950"/>